<gene>
    <name evidence="3" type="ORF">P8A18_28940</name>
</gene>
<accession>A0ABY9HRN0</accession>
<dbReference type="Gene3D" id="1.10.10.10">
    <property type="entry name" value="Winged helix-like DNA-binding domain superfamily/Winged helix DNA-binding domain"/>
    <property type="match status" value="1"/>
</dbReference>
<feature type="domain" description="Transcription regulator PadR N-terminal" evidence="2">
    <location>
        <begin position="6"/>
        <end position="78"/>
    </location>
</feature>
<dbReference type="Proteomes" id="UP001239522">
    <property type="component" value="Chromosome"/>
</dbReference>
<dbReference type="InterPro" id="IPR005149">
    <property type="entry name" value="Tscrpt_reg_PadR_N"/>
</dbReference>
<dbReference type="InterPro" id="IPR036390">
    <property type="entry name" value="WH_DNA-bd_sf"/>
</dbReference>
<evidence type="ECO:0000313" key="3">
    <source>
        <dbReference type="EMBL" id="WLQ37218.1"/>
    </source>
</evidence>
<reference evidence="3 4" key="1">
    <citation type="submission" date="2023-03" db="EMBL/GenBank/DDBJ databases">
        <title>Isolation and description of six Streptomyces strains from soil environments, able to metabolize different microbial glucans.</title>
        <authorList>
            <person name="Widen T."/>
            <person name="Larsbrink J."/>
        </authorList>
    </citation>
    <scope>NUCLEOTIDE SEQUENCE [LARGE SCALE GENOMIC DNA]</scope>
    <source>
        <strain evidence="3 4">Mut1</strain>
    </source>
</reference>
<keyword evidence="4" id="KW-1185">Reference proteome</keyword>
<dbReference type="SUPFAM" id="SSF46785">
    <property type="entry name" value="Winged helix' DNA-binding domain"/>
    <property type="match status" value="1"/>
</dbReference>
<evidence type="ECO:0000313" key="4">
    <source>
        <dbReference type="Proteomes" id="UP001239522"/>
    </source>
</evidence>
<evidence type="ECO:0000256" key="1">
    <source>
        <dbReference type="SAM" id="MobiDB-lite"/>
    </source>
</evidence>
<dbReference type="InterPro" id="IPR036388">
    <property type="entry name" value="WH-like_DNA-bd_sf"/>
</dbReference>
<organism evidence="3 4">
    <name type="scientific">Streptomyces castrisilvae</name>
    <dbReference type="NCBI Taxonomy" id="3033811"/>
    <lineage>
        <taxon>Bacteria</taxon>
        <taxon>Bacillati</taxon>
        <taxon>Actinomycetota</taxon>
        <taxon>Actinomycetes</taxon>
        <taxon>Kitasatosporales</taxon>
        <taxon>Streptomycetaceae</taxon>
        <taxon>Streptomyces</taxon>
    </lineage>
</organism>
<dbReference type="Pfam" id="PF03551">
    <property type="entry name" value="PadR"/>
    <property type="match status" value="1"/>
</dbReference>
<sequence>MLTLSILGFLAERPMHAYELRQHLSDLIGHNRPVSDGALYPALNRLRQAGHLERQAEPGSGAPVRQVLHITGSGRAELLRRLSDPRSTEITDGGSFFTLLAFLSRLPDRERQRAVLQRRLDFLSEPASFFSHSGAPARIKDVDDRFRKGMLIMARAARQTERTWLEETLRELSDEEGTGRDGTDENGAEKDGADRAPEG</sequence>
<feature type="region of interest" description="Disordered" evidence="1">
    <location>
        <begin position="169"/>
        <end position="199"/>
    </location>
</feature>
<dbReference type="RefSeq" id="WP_306059230.1">
    <property type="nucleotide sequence ID" value="NZ_CP120997.1"/>
</dbReference>
<name>A0ABY9HRN0_9ACTN</name>
<dbReference type="EMBL" id="CP120997">
    <property type="protein sequence ID" value="WLQ37218.1"/>
    <property type="molecule type" value="Genomic_DNA"/>
</dbReference>
<dbReference type="PANTHER" id="PTHR33169">
    <property type="entry name" value="PADR-FAMILY TRANSCRIPTIONAL REGULATOR"/>
    <property type="match status" value="1"/>
</dbReference>
<proteinExistence type="predicted"/>
<dbReference type="PANTHER" id="PTHR33169:SF26">
    <property type="entry name" value="CONSERVED PROTEIN"/>
    <property type="match status" value="1"/>
</dbReference>
<protein>
    <submittedName>
        <fullName evidence="3">PadR family transcriptional regulator</fullName>
    </submittedName>
</protein>
<evidence type="ECO:0000259" key="2">
    <source>
        <dbReference type="Pfam" id="PF03551"/>
    </source>
</evidence>
<dbReference type="InterPro" id="IPR052509">
    <property type="entry name" value="Metal_resp_DNA-bind_regulator"/>
</dbReference>